<evidence type="ECO:0000313" key="3">
    <source>
        <dbReference type="EMBL" id="OWF54194.1"/>
    </source>
</evidence>
<dbReference type="EMBL" id="NEDP02001154">
    <property type="protein sequence ID" value="OWF54194.1"/>
    <property type="molecule type" value="Genomic_DNA"/>
</dbReference>
<dbReference type="GO" id="GO:0005615">
    <property type="term" value="C:extracellular space"/>
    <property type="evidence" value="ECO:0007669"/>
    <property type="project" value="TreeGrafter"/>
</dbReference>
<feature type="signal peptide" evidence="1">
    <location>
        <begin position="1"/>
        <end position="25"/>
    </location>
</feature>
<dbReference type="PANTHER" id="PTHR19143">
    <property type="entry name" value="FIBRINOGEN/TENASCIN/ANGIOPOEITIN"/>
    <property type="match status" value="1"/>
</dbReference>
<feature type="chain" id="PRO_5012781209" evidence="1">
    <location>
        <begin position="26"/>
        <end position="290"/>
    </location>
</feature>
<dbReference type="STRING" id="6573.A0A210QZL9"/>
<dbReference type="PROSITE" id="PS51406">
    <property type="entry name" value="FIBRINOGEN_C_2"/>
    <property type="match status" value="1"/>
</dbReference>
<dbReference type="OrthoDB" id="6146709at2759"/>
<evidence type="ECO:0000313" key="4">
    <source>
        <dbReference type="Proteomes" id="UP000242188"/>
    </source>
</evidence>
<dbReference type="InterPro" id="IPR014716">
    <property type="entry name" value="Fibrinogen_a/b/g_C_1"/>
</dbReference>
<keyword evidence="1" id="KW-0732">Signal</keyword>
<reference evidence="3 4" key="1">
    <citation type="journal article" date="2017" name="Nat. Ecol. Evol.">
        <title>Scallop genome provides insights into evolution of bilaterian karyotype and development.</title>
        <authorList>
            <person name="Wang S."/>
            <person name="Zhang J."/>
            <person name="Jiao W."/>
            <person name="Li J."/>
            <person name="Xun X."/>
            <person name="Sun Y."/>
            <person name="Guo X."/>
            <person name="Huan P."/>
            <person name="Dong B."/>
            <person name="Zhang L."/>
            <person name="Hu X."/>
            <person name="Sun X."/>
            <person name="Wang J."/>
            <person name="Zhao C."/>
            <person name="Wang Y."/>
            <person name="Wang D."/>
            <person name="Huang X."/>
            <person name="Wang R."/>
            <person name="Lv J."/>
            <person name="Li Y."/>
            <person name="Zhang Z."/>
            <person name="Liu B."/>
            <person name="Lu W."/>
            <person name="Hui Y."/>
            <person name="Liang J."/>
            <person name="Zhou Z."/>
            <person name="Hou R."/>
            <person name="Li X."/>
            <person name="Liu Y."/>
            <person name="Li H."/>
            <person name="Ning X."/>
            <person name="Lin Y."/>
            <person name="Zhao L."/>
            <person name="Xing Q."/>
            <person name="Dou J."/>
            <person name="Li Y."/>
            <person name="Mao J."/>
            <person name="Guo H."/>
            <person name="Dou H."/>
            <person name="Li T."/>
            <person name="Mu C."/>
            <person name="Jiang W."/>
            <person name="Fu Q."/>
            <person name="Fu X."/>
            <person name="Miao Y."/>
            <person name="Liu J."/>
            <person name="Yu Q."/>
            <person name="Li R."/>
            <person name="Liao H."/>
            <person name="Li X."/>
            <person name="Kong Y."/>
            <person name="Jiang Z."/>
            <person name="Chourrout D."/>
            <person name="Li R."/>
            <person name="Bao Z."/>
        </authorList>
    </citation>
    <scope>NUCLEOTIDE SEQUENCE [LARGE SCALE GENOMIC DNA]</scope>
    <source>
        <strain evidence="3 4">PY_sf001</strain>
    </source>
</reference>
<dbReference type="CDD" id="cd00087">
    <property type="entry name" value="FReD"/>
    <property type="match status" value="1"/>
</dbReference>
<dbReference type="InterPro" id="IPR002181">
    <property type="entry name" value="Fibrinogen_a/b/g_C_dom"/>
</dbReference>
<dbReference type="Proteomes" id="UP000242188">
    <property type="component" value="Unassembled WGS sequence"/>
</dbReference>
<dbReference type="InterPro" id="IPR036056">
    <property type="entry name" value="Fibrinogen-like_C"/>
</dbReference>
<dbReference type="AlphaFoldDB" id="A0A210QZL9"/>
<dbReference type="SUPFAM" id="SSF56496">
    <property type="entry name" value="Fibrinogen C-terminal domain-like"/>
    <property type="match status" value="1"/>
</dbReference>
<dbReference type="InterPro" id="IPR050373">
    <property type="entry name" value="Fibrinogen_C-term_domain"/>
</dbReference>
<dbReference type="Gene3D" id="3.90.215.10">
    <property type="entry name" value="Gamma Fibrinogen, chain A, domain 1"/>
    <property type="match status" value="1"/>
</dbReference>
<dbReference type="Pfam" id="PF00147">
    <property type="entry name" value="Fibrinogen_C"/>
    <property type="match status" value="1"/>
</dbReference>
<keyword evidence="4" id="KW-1185">Reference proteome</keyword>
<comment type="caution">
    <text evidence="3">The sequence shown here is derived from an EMBL/GenBank/DDBJ whole genome shotgun (WGS) entry which is preliminary data.</text>
</comment>
<dbReference type="SMART" id="SM00186">
    <property type="entry name" value="FBG"/>
    <property type="match status" value="1"/>
</dbReference>
<accession>A0A210QZL9</accession>
<protein>
    <submittedName>
        <fullName evidence="3">Angiopoietin-related protein 1</fullName>
    </submittedName>
</protein>
<evidence type="ECO:0000259" key="2">
    <source>
        <dbReference type="PROSITE" id="PS51406"/>
    </source>
</evidence>
<sequence>MKMRCSRWIKNIALTWLLCNGLVEAGSQEDQGSTEKTEVRKRDLGLGVFPRGDCLFRHSTSVLGLFARLLCSDEGKGDCEEVLKSPVETYKPNGVYDLRPDSNAALFALCDMDEGGWTIIQQRVNGKTDFSSDWEDYKLGFGEMNENEDFWLGNENIWRLTNAVTTREPYTLRIELTSVGKEKRFAEYSYFRIENEANKYRLNISNYSGNAGDAMHTYNGMDFSTNYDHGLFDSCSASYRSGGWWFNQYCHANLNGVYKPGTGYNGIVWDTWPEAMDTISEVRMMIRRKD</sequence>
<name>A0A210QZL9_MIZYE</name>
<gene>
    <name evidence="3" type="ORF">KP79_PYT18938</name>
</gene>
<evidence type="ECO:0000256" key="1">
    <source>
        <dbReference type="SAM" id="SignalP"/>
    </source>
</evidence>
<organism evidence="3 4">
    <name type="scientific">Mizuhopecten yessoensis</name>
    <name type="common">Japanese scallop</name>
    <name type="synonym">Patinopecten yessoensis</name>
    <dbReference type="NCBI Taxonomy" id="6573"/>
    <lineage>
        <taxon>Eukaryota</taxon>
        <taxon>Metazoa</taxon>
        <taxon>Spiralia</taxon>
        <taxon>Lophotrochozoa</taxon>
        <taxon>Mollusca</taxon>
        <taxon>Bivalvia</taxon>
        <taxon>Autobranchia</taxon>
        <taxon>Pteriomorphia</taxon>
        <taxon>Pectinida</taxon>
        <taxon>Pectinoidea</taxon>
        <taxon>Pectinidae</taxon>
        <taxon>Mizuhopecten</taxon>
    </lineage>
</organism>
<proteinExistence type="predicted"/>
<feature type="domain" description="Fibrinogen C-terminal" evidence="2">
    <location>
        <begin position="70"/>
        <end position="290"/>
    </location>
</feature>